<name>A0A1F6EI06_9BACT</name>
<reference evidence="1 2" key="1">
    <citation type="journal article" date="2016" name="Nat. Commun.">
        <title>Thousands of microbial genomes shed light on interconnected biogeochemical processes in an aquifer system.</title>
        <authorList>
            <person name="Anantharaman K."/>
            <person name="Brown C.T."/>
            <person name="Hug L.A."/>
            <person name="Sharon I."/>
            <person name="Castelle C.J."/>
            <person name="Probst A.J."/>
            <person name="Thomas B.C."/>
            <person name="Singh A."/>
            <person name="Wilkins M.J."/>
            <person name="Karaoz U."/>
            <person name="Brodie E.L."/>
            <person name="Williams K.H."/>
            <person name="Hubbard S.S."/>
            <person name="Banfield J.F."/>
        </authorList>
    </citation>
    <scope>NUCLEOTIDE SEQUENCE [LARGE SCALE GENOMIC DNA]</scope>
</reference>
<organism evidence="1 2">
    <name type="scientific">Candidatus Kaiserbacteria bacterium RIFCSPLOWO2_01_FULL_53_17</name>
    <dbReference type="NCBI Taxonomy" id="1798511"/>
    <lineage>
        <taxon>Bacteria</taxon>
        <taxon>Candidatus Kaiseribacteriota</taxon>
    </lineage>
</organism>
<dbReference type="SUPFAM" id="SSF50447">
    <property type="entry name" value="Translation proteins"/>
    <property type="match status" value="1"/>
</dbReference>
<protein>
    <recommendedName>
        <fullName evidence="3">Translation elongation factor-like protein</fullName>
    </recommendedName>
</protein>
<gene>
    <name evidence="1" type="ORF">A3A38_04410</name>
</gene>
<dbReference type="Gene3D" id="2.40.30.10">
    <property type="entry name" value="Translation factors"/>
    <property type="match status" value="1"/>
</dbReference>
<proteinExistence type="predicted"/>
<evidence type="ECO:0008006" key="3">
    <source>
        <dbReference type="Google" id="ProtNLM"/>
    </source>
</evidence>
<dbReference type="InterPro" id="IPR009000">
    <property type="entry name" value="Transl_B-barrel_sf"/>
</dbReference>
<sequence length="82" mass="8766">MEKEIGKVIHWYDKIGVAVVKLSGALSVGDKVKVKHGEEEFEDTVASMQLDHADIASGKKGQEVAVKLGGRAKEGSKIFVAS</sequence>
<dbReference type="EMBL" id="MFLY01000021">
    <property type="protein sequence ID" value="OGG72952.1"/>
    <property type="molecule type" value="Genomic_DNA"/>
</dbReference>
<dbReference type="AlphaFoldDB" id="A0A1F6EI06"/>
<comment type="caution">
    <text evidence="1">The sequence shown here is derived from an EMBL/GenBank/DDBJ whole genome shotgun (WGS) entry which is preliminary data.</text>
</comment>
<accession>A0A1F6EI06</accession>
<evidence type="ECO:0000313" key="2">
    <source>
        <dbReference type="Proteomes" id="UP000177306"/>
    </source>
</evidence>
<evidence type="ECO:0000313" key="1">
    <source>
        <dbReference type="EMBL" id="OGG72952.1"/>
    </source>
</evidence>
<dbReference type="Proteomes" id="UP000177306">
    <property type="component" value="Unassembled WGS sequence"/>
</dbReference>